<evidence type="ECO:0000259" key="4">
    <source>
        <dbReference type="PROSITE" id="PS50043"/>
    </source>
</evidence>
<evidence type="ECO:0000256" key="2">
    <source>
        <dbReference type="ARBA" id="ARBA00023125"/>
    </source>
</evidence>
<keyword evidence="7" id="KW-1185">Reference proteome</keyword>
<dbReference type="PROSITE" id="PS00622">
    <property type="entry name" value="HTH_LUXR_1"/>
    <property type="match status" value="1"/>
</dbReference>
<dbReference type="PROSITE" id="PS50110">
    <property type="entry name" value="RESPONSE_REGULATORY"/>
    <property type="match status" value="1"/>
</dbReference>
<dbReference type="SUPFAM" id="SSF46894">
    <property type="entry name" value="C-terminal effector domain of the bipartite response regulators"/>
    <property type="match status" value="1"/>
</dbReference>
<dbReference type="CDD" id="cd06170">
    <property type="entry name" value="LuxR_C_like"/>
    <property type="match status" value="1"/>
</dbReference>
<dbReference type="PRINTS" id="PR00038">
    <property type="entry name" value="HTHLUXR"/>
</dbReference>
<accession>A0A1H6TXB3</accession>
<dbReference type="GO" id="GO:0003677">
    <property type="term" value="F:DNA binding"/>
    <property type="evidence" value="ECO:0007669"/>
    <property type="project" value="UniProtKB-KW"/>
</dbReference>
<dbReference type="SMART" id="SM00448">
    <property type="entry name" value="REC"/>
    <property type="match status" value="1"/>
</dbReference>
<dbReference type="SMART" id="SM00421">
    <property type="entry name" value="HTH_LUXR"/>
    <property type="match status" value="1"/>
</dbReference>
<protein>
    <submittedName>
        <fullName evidence="6">Two component transcriptional regulator, LuxR family</fullName>
    </submittedName>
</protein>
<evidence type="ECO:0000256" key="3">
    <source>
        <dbReference type="PROSITE-ProRule" id="PRU00169"/>
    </source>
</evidence>
<keyword evidence="1 3" id="KW-0597">Phosphoprotein</keyword>
<dbReference type="PANTHER" id="PTHR43214">
    <property type="entry name" value="TWO-COMPONENT RESPONSE REGULATOR"/>
    <property type="match status" value="1"/>
</dbReference>
<dbReference type="InterPro" id="IPR016032">
    <property type="entry name" value="Sig_transdc_resp-reg_C-effctor"/>
</dbReference>
<evidence type="ECO:0000259" key="5">
    <source>
        <dbReference type="PROSITE" id="PS50110"/>
    </source>
</evidence>
<sequence>MKHILIAEDHAVVRIGTKHLLKSLIPESQITGVDTFQKVLLELSSQNFDLLILDINIPGGNNTKMIETIRIKRPDIRILMFSSYDEQLYGLLYLQAGADGYLSKDAAEDEFKTAVLSVLDNKKYMSADMQQININRLINPKEFLPDPIVSLSPREKDVMNLLKEGFGTAKIAEKLSLQLSTVSTYKARIFEKMGVKNIVELITKIKLIDS</sequence>
<dbReference type="Pfam" id="PF00072">
    <property type="entry name" value="Response_reg"/>
    <property type="match status" value="1"/>
</dbReference>
<keyword evidence="2" id="KW-0238">DNA-binding</keyword>
<proteinExistence type="predicted"/>
<dbReference type="AlphaFoldDB" id="A0A1H6TXB3"/>
<dbReference type="OrthoDB" id="941719at2"/>
<feature type="modified residue" description="4-aspartylphosphate" evidence="3">
    <location>
        <position position="54"/>
    </location>
</feature>
<feature type="domain" description="Response regulatory" evidence="5">
    <location>
        <begin position="3"/>
        <end position="119"/>
    </location>
</feature>
<dbReference type="CDD" id="cd17535">
    <property type="entry name" value="REC_NarL-like"/>
    <property type="match status" value="1"/>
</dbReference>
<dbReference type="InterPro" id="IPR000792">
    <property type="entry name" value="Tscrpt_reg_LuxR_C"/>
</dbReference>
<dbReference type="SUPFAM" id="SSF52172">
    <property type="entry name" value="CheY-like"/>
    <property type="match status" value="1"/>
</dbReference>
<dbReference type="RefSeq" id="WP_090335399.1">
    <property type="nucleotide sequence ID" value="NZ_FNXY01000003.1"/>
</dbReference>
<dbReference type="Gene3D" id="3.40.50.2300">
    <property type="match status" value="1"/>
</dbReference>
<dbReference type="GO" id="GO:0006355">
    <property type="term" value="P:regulation of DNA-templated transcription"/>
    <property type="evidence" value="ECO:0007669"/>
    <property type="project" value="InterPro"/>
</dbReference>
<dbReference type="STRING" id="408657.SAMN04487995_2434"/>
<feature type="domain" description="HTH luxR-type" evidence="4">
    <location>
        <begin position="144"/>
        <end position="209"/>
    </location>
</feature>
<dbReference type="InterPro" id="IPR058245">
    <property type="entry name" value="NreC/VraR/RcsB-like_REC"/>
</dbReference>
<reference evidence="6 7" key="1">
    <citation type="submission" date="2016-10" db="EMBL/GenBank/DDBJ databases">
        <authorList>
            <person name="de Groot N.N."/>
        </authorList>
    </citation>
    <scope>NUCLEOTIDE SEQUENCE [LARGE SCALE GENOMIC DNA]</scope>
    <source>
        <strain evidence="6 7">DSM 19938</strain>
    </source>
</reference>
<dbReference type="EMBL" id="FNXY01000003">
    <property type="protein sequence ID" value="SEI83846.1"/>
    <property type="molecule type" value="Genomic_DNA"/>
</dbReference>
<organism evidence="6 7">
    <name type="scientific">Dyadobacter koreensis</name>
    <dbReference type="NCBI Taxonomy" id="408657"/>
    <lineage>
        <taxon>Bacteria</taxon>
        <taxon>Pseudomonadati</taxon>
        <taxon>Bacteroidota</taxon>
        <taxon>Cytophagia</taxon>
        <taxon>Cytophagales</taxon>
        <taxon>Spirosomataceae</taxon>
        <taxon>Dyadobacter</taxon>
    </lineage>
</organism>
<evidence type="ECO:0000313" key="6">
    <source>
        <dbReference type="EMBL" id="SEI83846.1"/>
    </source>
</evidence>
<dbReference type="InterPro" id="IPR011006">
    <property type="entry name" value="CheY-like_superfamily"/>
</dbReference>
<dbReference type="InterPro" id="IPR001789">
    <property type="entry name" value="Sig_transdc_resp-reg_receiver"/>
</dbReference>
<dbReference type="PANTHER" id="PTHR43214:SF43">
    <property type="entry name" value="TWO-COMPONENT RESPONSE REGULATOR"/>
    <property type="match status" value="1"/>
</dbReference>
<dbReference type="Proteomes" id="UP000199532">
    <property type="component" value="Unassembled WGS sequence"/>
</dbReference>
<dbReference type="PROSITE" id="PS50043">
    <property type="entry name" value="HTH_LUXR_2"/>
    <property type="match status" value="1"/>
</dbReference>
<evidence type="ECO:0000313" key="7">
    <source>
        <dbReference type="Proteomes" id="UP000199532"/>
    </source>
</evidence>
<gene>
    <name evidence="6" type="ORF">SAMN04487995_2434</name>
</gene>
<evidence type="ECO:0000256" key="1">
    <source>
        <dbReference type="ARBA" id="ARBA00022553"/>
    </source>
</evidence>
<dbReference type="GO" id="GO:0000160">
    <property type="term" value="P:phosphorelay signal transduction system"/>
    <property type="evidence" value="ECO:0007669"/>
    <property type="project" value="InterPro"/>
</dbReference>
<name>A0A1H6TXB3_9BACT</name>
<dbReference type="Pfam" id="PF00196">
    <property type="entry name" value="GerE"/>
    <property type="match status" value="1"/>
</dbReference>
<dbReference type="InterPro" id="IPR039420">
    <property type="entry name" value="WalR-like"/>
</dbReference>